<feature type="transmembrane region" description="Helical" evidence="2">
    <location>
        <begin position="12"/>
        <end position="34"/>
    </location>
</feature>
<evidence type="ECO:0000313" key="3">
    <source>
        <dbReference type="EMBL" id="CAH2241769.1"/>
    </source>
</evidence>
<dbReference type="Proteomes" id="UP000838756">
    <property type="component" value="Unassembled WGS sequence"/>
</dbReference>
<protein>
    <submittedName>
        <fullName evidence="3">Jg16333 protein</fullName>
    </submittedName>
</protein>
<accession>A0A8S4RWA1</accession>
<keyword evidence="2" id="KW-1133">Transmembrane helix</keyword>
<evidence type="ECO:0000256" key="1">
    <source>
        <dbReference type="SAM" id="MobiDB-lite"/>
    </source>
</evidence>
<evidence type="ECO:0000256" key="2">
    <source>
        <dbReference type="SAM" id="Phobius"/>
    </source>
</evidence>
<feature type="region of interest" description="Disordered" evidence="1">
    <location>
        <begin position="717"/>
        <end position="772"/>
    </location>
</feature>
<reference evidence="3" key="1">
    <citation type="submission" date="2022-03" db="EMBL/GenBank/DDBJ databases">
        <authorList>
            <person name="Lindestad O."/>
        </authorList>
    </citation>
    <scope>NUCLEOTIDE SEQUENCE</scope>
</reference>
<evidence type="ECO:0000313" key="4">
    <source>
        <dbReference type="Proteomes" id="UP000838756"/>
    </source>
</evidence>
<dbReference type="EMBL" id="CAKXAJ010025589">
    <property type="protein sequence ID" value="CAH2241769.1"/>
    <property type="molecule type" value="Genomic_DNA"/>
</dbReference>
<proteinExistence type="predicted"/>
<feature type="region of interest" description="Disordered" evidence="1">
    <location>
        <begin position="627"/>
        <end position="646"/>
    </location>
</feature>
<sequence length="1438" mass="162984">MFSKCGSHIFLLNIAYAFIKMRVLIVTASFWVLVAAKPEMYKEKEDFQYSRSSSDDGTKSGYYGAQRGNMGGNYERAHNMDSLAQHHMSTLVRNVDGELGEGANTRSGSVFSAANSRGLYGSGNYDLGYLKGRNFGEGMSFRDSSAHTPTANSGRSGYSSYGDLYSAAAANNARYSSSQSQNAGVSSGYQKSGLASQYVHTDAQQAADNIYDASNYEHDSQAGSNYKYAQSTNVAQSDYEKSNSAGYDYKTRGSLITPVRIYSIRPGSRVAIPVVAQVYDASAVQDQNAINSDSDILSTSGQRLRYVPTNNAKHYESSYSYRKQWEKKDSIPAVTEIPTESPFSKNSELYEDAQISQTSNNQYESDLASADSQSSSANGAYSSGYSGNTRTALSSQARLQSQTYNSGASSSDAYTQNAYNSGVSASNAYNHNTYDAGVAEKLFGSHLSESTANSNNLVENIASKPKSYHSSYAYHKSWERRGDPYVIKPVGGDINDQTSQRLTAASANQGYGCTYCLDQSQLRKRRSLNTDEYQQRENLYDGQKDIGQQQSMSGWEQELGQQTDKWQNFEDLGQQTQNKWDDLESLNQKPQSQLGKLEDLDQQTQNQWDKVEDLGQQTQNQWGKLEDLGQQPQTQDKLEDLGQQTQSHWGKLEDLGQQIQSQWGQSEDLSQQSQNQWNKLDDLSQQPQTQDKLEDLGQQTQSHWGKLEDLGQQIQSQWGQSEDLGQQSQSQWNKLDDLSQQPQTQDKLEDLGQQTQSQWSKLEDLSQQTQTQDQLENLGQQTQNQWGQLEDLGQQSQSQWNKLDDLSQQPQTQANPEDLGQQIQNQWGQLEQLGQQSPRQWYKLHDLSQRPQNEDKLEDLSQQTQSHWSKLENLGQSTGGYLVNVGQQTQNKWNKLNDVDPQENLGQQGQPQNVVNIGQETQFTQNTYGEYPFYNPWTMDGRFVTYNDNRNIPELPYAQESQENINRKNCHNFEDGNYFHHHNFGFKESQAATHSSDFLFNINQIVYPEENPAPNQNHELLPKSDTNILRETTTIVSVTTDDKKPGSSNKDEAKENNSSNVITHPIDIGRGDIGPEDTSIEITNIDSKNSYKTPEEIESLSLVKDQRNVFVEPLILSVTGLNQHSEPDNKHKLFKELSTVIESVTTSTTKPKQIIENNDMNVTPKSSFSNNPVFNRRQKEPNRILASDEQHHEKPIEILQNFEQQNWGQETQNVVQQNMGQHLEPFQEQNMAQDLEPLDQNFLEQNFEPFEEQKMRQHLGNFEEKDMVQHSEPLGRQNMESLEPLAEELSVVPHLNNFEQQNWGQQAQSLDQQNMEHLDRFEQENLGQNLIPFSKQNMEELESIDKNTRPLDISEKQTVEQLDLHDKFGKQFKLPTDENIVQNSQDSSKHAQEQINNLSKNRDLSTPIEPTTENPGFWGSVWNKTKRAKASVVSWFKS</sequence>
<feature type="region of interest" description="Disordered" evidence="1">
    <location>
        <begin position="1037"/>
        <end position="1075"/>
    </location>
</feature>
<feature type="region of interest" description="Disordered" evidence="1">
    <location>
        <begin position="792"/>
        <end position="816"/>
    </location>
</feature>
<feature type="region of interest" description="Disordered" evidence="1">
    <location>
        <begin position="659"/>
        <end position="701"/>
    </location>
</feature>
<feature type="compositionally biased region" description="Polar residues" evidence="1">
    <location>
        <begin position="389"/>
        <end position="398"/>
    </location>
</feature>
<gene>
    <name evidence="3" type="primary">jg16333</name>
    <name evidence="3" type="ORF">PAEG_LOCUS18177</name>
</gene>
<organism evidence="3 4">
    <name type="scientific">Pararge aegeria aegeria</name>
    <dbReference type="NCBI Taxonomy" id="348720"/>
    <lineage>
        <taxon>Eukaryota</taxon>
        <taxon>Metazoa</taxon>
        <taxon>Ecdysozoa</taxon>
        <taxon>Arthropoda</taxon>
        <taxon>Hexapoda</taxon>
        <taxon>Insecta</taxon>
        <taxon>Pterygota</taxon>
        <taxon>Neoptera</taxon>
        <taxon>Endopterygota</taxon>
        <taxon>Lepidoptera</taxon>
        <taxon>Glossata</taxon>
        <taxon>Ditrysia</taxon>
        <taxon>Papilionoidea</taxon>
        <taxon>Nymphalidae</taxon>
        <taxon>Satyrinae</taxon>
        <taxon>Satyrini</taxon>
        <taxon>Parargina</taxon>
        <taxon>Pararge</taxon>
    </lineage>
</organism>
<comment type="caution">
    <text evidence="3">The sequence shown here is derived from an EMBL/GenBank/DDBJ whole genome shotgun (WGS) entry which is preliminary data.</text>
</comment>
<feature type="compositionally biased region" description="Polar residues" evidence="1">
    <location>
        <begin position="717"/>
        <end position="745"/>
    </location>
</feature>
<feature type="compositionally biased region" description="Basic and acidic residues" evidence="1">
    <location>
        <begin position="1040"/>
        <end position="1055"/>
    </location>
</feature>
<keyword evidence="4" id="KW-1185">Reference proteome</keyword>
<name>A0A8S4RWA1_9NEOP</name>
<keyword evidence="2" id="KW-0472">Membrane</keyword>
<dbReference type="OrthoDB" id="7383028at2759"/>
<keyword evidence="2" id="KW-0812">Transmembrane</keyword>
<feature type="region of interest" description="Disordered" evidence="1">
    <location>
        <begin position="1382"/>
        <end position="1420"/>
    </location>
</feature>
<feature type="compositionally biased region" description="Low complexity" evidence="1">
    <location>
        <begin position="365"/>
        <end position="388"/>
    </location>
</feature>
<feature type="region of interest" description="Disordered" evidence="1">
    <location>
        <begin position="356"/>
        <end position="398"/>
    </location>
</feature>
<feature type="compositionally biased region" description="Polar residues" evidence="1">
    <location>
        <begin position="659"/>
        <end position="690"/>
    </location>
</feature>